<evidence type="ECO:0000313" key="1">
    <source>
        <dbReference type="EMBL" id="GBN22412.1"/>
    </source>
</evidence>
<organism evidence="1 2">
    <name type="scientific">Araneus ventricosus</name>
    <name type="common">Orbweaver spider</name>
    <name type="synonym">Epeira ventricosa</name>
    <dbReference type="NCBI Taxonomy" id="182803"/>
    <lineage>
        <taxon>Eukaryota</taxon>
        <taxon>Metazoa</taxon>
        <taxon>Ecdysozoa</taxon>
        <taxon>Arthropoda</taxon>
        <taxon>Chelicerata</taxon>
        <taxon>Arachnida</taxon>
        <taxon>Araneae</taxon>
        <taxon>Araneomorphae</taxon>
        <taxon>Entelegynae</taxon>
        <taxon>Araneoidea</taxon>
        <taxon>Araneidae</taxon>
        <taxon>Araneus</taxon>
    </lineage>
</organism>
<evidence type="ECO:0000313" key="2">
    <source>
        <dbReference type="Proteomes" id="UP000499080"/>
    </source>
</evidence>
<protein>
    <submittedName>
        <fullName evidence="1">Uncharacterized protein</fullName>
    </submittedName>
</protein>
<comment type="caution">
    <text evidence="1">The sequence shown here is derived from an EMBL/GenBank/DDBJ whole genome shotgun (WGS) entry which is preliminary data.</text>
</comment>
<accession>A0A4Y2M6N4</accession>
<name>A0A4Y2M6N4_ARAVE</name>
<dbReference type="Proteomes" id="UP000499080">
    <property type="component" value="Unassembled WGS sequence"/>
</dbReference>
<dbReference type="EMBL" id="BGPR01006864">
    <property type="protein sequence ID" value="GBN22412.1"/>
    <property type="molecule type" value="Genomic_DNA"/>
</dbReference>
<keyword evidence="2" id="KW-1185">Reference proteome</keyword>
<sequence>MRVLSSSEWLVQMCLVKSGVFLEFGQCQLSLWFLRGESEFFLSLLEELGRIRILRSLYSNGLRNQRVKASMRTEGESEFPLSLIEELGRLRILRSIYSNGLRNQRVKASMRTEGESKFSLSLIEELGRSLILRSLYSNGVRNLRVKPEVKKT</sequence>
<reference evidence="1 2" key="1">
    <citation type="journal article" date="2019" name="Sci. Rep.">
        <title>Orb-weaving spider Araneus ventricosus genome elucidates the spidroin gene catalogue.</title>
        <authorList>
            <person name="Kono N."/>
            <person name="Nakamura H."/>
            <person name="Ohtoshi R."/>
            <person name="Moran D.A.P."/>
            <person name="Shinohara A."/>
            <person name="Yoshida Y."/>
            <person name="Fujiwara M."/>
            <person name="Mori M."/>
            <person name="Tomita M."/>
            <person name="Arakawa K."/>
        </authorList>
    </citation>
    <scope>NUCLEOTIDE SEQUENCE [LARGE SCALE GENOMIC DNA]</scope>
</reference>
<dbReference type="AlphaFoldDB" id="A0A4Y2M6N4"/>
<proteinExistence type="predicted"/>
<gene>
    <name evidence="1" type="ORF">AVEN_38372_1</name>
</gene>